<proteinExistence type="predicted"/>
<accession>A0A3B0SJ27</accession>
<gene>
    <name evidence="1" type="ORF">MNBD_ACTINO01-1301</name>
</gene>
<sequence length="50" mass="5686">MEPVELRAIISDLSSRLSDARQFLDIEGKEAELVELRNQASEPGLWDDQD</sequence>
<dbReference type="Gene3D" id="1.20.58.410">
    <property type="entry name" value="Release factor"/>
    <property type="match status" value="1"/>
</dbReference>
<protein>
    <recommendedName>
        <fullName evidence="2">Peptide chain release factor 2</fullName>
    </recommendedName>
</protein>
<evidence type="ECO:0000313" key="1">
    <source>
        <dbReference type="EMBL" id="VAW02412.1"/>
    </source>
</evidence>
<dbReference type="EMBL" id="UOEI01000329">
    <property type="protein sequence ID" value="VAW02412.1"/>
    <property type="molecule type" value="Genomic_DNA"/>
</dbReference>
<reference evidence="1" key="1">
    <citation type="submission" date="2018-06" db="EMBL/GenBank/DDBJ databases">
        <authorList>
            <person name="Zhirakovskaya E."/>
        </authorList>
    </citation>
    <scope>NUCLEOTIDE SEQUENCE</scope>
</reference>
<dbReference type="AlphaFoldDB" id="A0A3B0SJ27"/>
<feature type="non-terminal residue" evidence="1">
    <location>
        <position position="50"/>
    </location>
</feature>
<organism evidence="1">
    <name type="scientific">hydrothermal vent metagenome</name>
    <dbReference type="NCBI Taxonomy" id="652676"/>
    <lineage>
        <taxon>unclassified sequences</taxon>
        <taxon>metagenomes</taxon>
        <taxon>ecological metagenomes</taxon>
    </lineage>
</organism>
<evidence type="ECO:0008006" key="2">
    <source>
        <dbReference type="Google" id="ProtNLM"/>
    </source>
</evidence>
<name>A0A3B0SJ27_9ZZZZ</name>